<evidence type="ECO:0000259" key="7">
    <source>
        <dbReference type="Pfam" id="PF20684"/>
    </source>
</evidence>
<dbReference type="Pfam" id="PF20684">
    <property type="entry name" value="Fung_rhodopsin"/>
    <property type="match status" value="1"/>
</dbReference>
<gene>
    <name evidence="8" type="ORF">B0T11DRAFT_359555</name>
</gene>
<evidence type="ECO:0000256" key="1">
    <source>
        <dbReference type="ARBA" id="ARBA00004141"/>
    </source>
</evidence>
<evidence type="ECO:0000256" key="3">
    <source>
        <dbReference type="ARBA" id="ARBA00022989"/>
    </source>
</evidence>
<feature type="transmembrane region" description="Helical" evidence="6">
    <location>
        <begin position="252"/>
        <end position="278"/>
    </location>
</feature>
<keyword evidence="3 6" id="KW-1133">Transmembrane helix</keyword>
<feature type="transmembrane region" description="Helical" evidence="6">
    <location>
        <begin position="221"/>
        <end position="240"/>
    </location>
</feature>
<protein>
    <recommendedName>
        <fullName evidence="7">Rhodopsin domain-containing protein</fullName>
    </recommendedName>
</protein>
<evidence type="ECO:0000256" key="5">
    <source>
        <dbReference type="ARBA" id="ARBA00038359"/>
    </source>
</evidence>
<accession>A0A8K0T6U4</accession>
<evidence type="ECO:0000256" key="2">
    <source>
        <dbReference type="ARBA" id="ARBA00022692"/>
    </source>
</evidence>
<dbReference type="Proteomes" id="UP000813385">
    <property type="component" value="Unassembled WGS sequence"/>
</dbReference>
<dbReference type="PANTHER" id="PTHR33048:SF108">
    <property type="entry name" value="INTEGRAL MEMBRANE PROTEIN"/>
    <property type="match status" value="1"/>
</dbReference>
<evidence type="ECO:0000313" key="9">
    <source>
        <dbReference type="Proteomes" id="UP000813385"/>
    </source>
</evidence>
<evidence type="ECO:0000256" key="4">
    <source>
        <dbReference type="ARBA" id="ARBA00023136"/>
    </source>
</evidence>
<dbReference type="PANTHER" id="PTHR33048">
    <property type="entry name" value="PTH11-LIKE INTEGRAL MEMBRANE PROTEIN (AFU_ORTHOLOGUE AFUA_5G11245)"/>
    <property type="match status" value="1"/>
</dbReference>
<evidence type="ECO:0000313" key="8">
    <source>
        <dbReference type="EMBL" id="KAH7347233.1"/>
    </source>
</evidence>
<comment type="similarity">
    <text evidence="5">Belongs to the SAT4 family.</text>
</comment>
<comment type="caution">
    <text evidence="8">The sequence shown here is derived from an EMBL/GenBank/DDBJ whole genome shotgun (WGS) entry which is preliminary data.</text>
</comment>
<dbReference type="InterPro" id="IPR049326">
    <property type="entry name" value="Rhodopsin_dom_fungi"/>
</dbReference>
<organism evidence="8 9">
    <name type="scientific">Plectosphaerella cucumerina</name>
    <dbReference type="NCBI Taxonomy" id="40658"/>
    <lineage>
        <taxon>Eukaryota</taxon>
        <taxon>Fungi</taxon>
        <taxon>Dikarya</taxon>
        <taxon>Ascomycota</taxon>
        <taxon>Pezizomycotina</taxon>
        <taxon>Sordariomycetes</taxon>
        <taxon>Hypocreomycetidae</taxon>
        <taxon>Glomerellales</taxon>
        <taxon>Plectosphaerellaceae</taxon>
        <taxon>Plectosphaerella</taxon>
    </lineage>
</organism>
<feature type="transmembrane region" description="Helical" evidence="6">
    <location>
        <begin position="66"/>
        <end position="85"/>
    </location>
</feature>
<dbReference type="AlphaFoldDB" id="A0A8K0T6U4"/>
<feature type="transmembrane region" description="Helical" evidence="6">
    <location>
        <begin position="184"/>
        <end position="209"/>
    </location>
</feature>
<evidence type="ECO:0000256" key="6">
    <source>
        <dbReference type="SAM" id="Phobius"/>
    </source>
</evidence>
<feature type="domain" description="Rhodopsin" evidence="7">
    <location>
        <begin position="45"/>
        <end position="283"/>
    </location>
</feature>
<dbReference type="EMBL" id="JAGPXD010000007">
    <property type="protein sequence ID" value="KAH7347233.1"/>
    <property type="molecule type" value="Genomic_DNA"/>
</dbReference>
<reference evidence="8" key="1">
    <citation type="journal article" date="2021" name="Nat. Commun.">
        <title>Genetic determinants of endophytism in the Arabidopsis root mycobiome.</title>
        <authorList>
            <person name="Mesny F."/>
            <person name="Miyauchi S."/>
            <person name="Thiergart T."/>
            <person name="Pickel B."/>
            <person name="Atanasova L."/>
            <person name="Karlsson M."/>
            <person name="Huettel B."/>
            <person name="Barry K.W."/>
            <person name="Haridas S."/>
            <person name="Chen C."/>
            <person name="Bauer D."/>
            <person name="Andreopoulos W."/>
            <person name="Pangilinan J."/>
            <person name="LaButti K."/>
            <person name="Riley R."/>
            <person name="Lipzen A."/>
            <person name="Clum A."/>
            <person name="Drula E."/>
            <person name="Henrissat B."/>
            <person name="Kohler A."/>
            <person name="Grigoriev I.V."/>
            <person name="Martin F.M."/>
            <person name="Hacquard S."/>
        </authorList>
    </citation>
    <scope>NUCLEOTIDE SEQUENCE</scope>
    <source>
        <strain evidence="8">MPI-CAGE-AT-0016</strain>
    </source>
</reference>
<sequence>MDYPGAGAPPEGVTPNLGNPRDVLNTTNYVTQALTVLFVTAFFVFRVYSKIKVHGLTFGFDDYTTFAAYILMIAYCITACFAGYYGGGHDIWEVPKDDIQHFFQAGYAATIVYAPMALTVKLALVTLIIRVFGSVHKKTRIGLYLFVAMLVGYYGSGIFIKIFVCRPIPTYWTGPRDNCLDESAIIMADSIISVISDLVILLAPTPLTWSLQLPVRKRLRVIGILCAGGVATAFSVYRLGMILTEGSSSNSTIVFIKVILSGNAEIGIGLICTCLPAISAWFARRQRGTDYYGQASRTGQGGTMRGEIMMTRTFQIQEGQKSASYDEDDGSKLGADDAVLISNIQANPQSRADSTRRSSSL</sequence>
<feature type="transmembrane region" description="Helical" evidence="6">
    <location>
        <begin position="29"/>
        <end position="45"/>
    </location>
</feature>
<name>A0A8K0T6U4_9PEZI</name>
<dbReference type="GO" id="GO:0016020">
    <property type="term" value="C:membrane"/>
    <property type="evidence" value="ECO:0007669"/>
    <property type="project" value="UniProtKB-SubCell"/>
</dbReference>
<keyword evidence="4 6" id="KW-0472">Membrane</keyword>
<keyword evidence="2 6" id="KW-0812">Transmembrane</keyword>
<dbReference type="OrthoDB" id="5378633at2759"/>
<feature type="transmembrane region" description="Helical" evidence="6">
    <location>
        <begin position="141"/>
        <end position="164"/>
    </location>
</feature>
<feature type="transmembrane region" description="Helical" evidence="6">
    <location>
        <begin position="105"/>
        <end position="129"/>
    </location>
</feature>
<proteinExistence type="inferred from homology"/>
<comment type="subcellular location">
    <subcellularLocation>
        <location evidence="1">Membrane</location>
        <topology evidence="1">Multi-pass membrane protein</topology>
    </subcellularLocation>
</comment>
<dbReference type="InterPro" id="IPR052337">
    <property type="entry name" value="SAT4-like"/>
</dbReference>
<keyword evidence="9" id="KW-1185">Reference proteome</keyword>